<comment type="caution">
    <text evidence="7">The sequence shown here is derived from an EMBL/GenBank/DDBJ whole genome shotgun (WGS) entry which is preliminary data.</text>
</comment>
<evidence type="ECO:0000313" key="8">
    <source>
        <dbReference type="Proteomes" id="UP001500420"/>
    </source>
</evidence>
<sequence>MTFVIGRGADATEQRSSNSASASSPERDVARDASPEYAGKLGTYRALDGSAGAPLYLDLDGPHAALLVGKRGYGKSYTMGVIAESLARSSGVAPVVVDPMGVFRELSAPADGESVPADVVAKPSVAPSALDPRSWCSLLGLSPESGPGSLVWQAAQAASTLAGVRERVESTDAPAADVRAAHNHIELAASWGVFDPDGLDSADLGGPEITVVDVSGLDAAPMNAVCRGVAEALYRARVTGAIDRLPWLLLDEAHAFFDGVAEPALRTILTRGRAPGVSLVAATQRPSAVPDVGIAQSDVLVAHRLTAGPDLDALERAQPTYLSGSLEERLPAAPGEVVVIDDATETVHAATVRTRDTPHGGDSPRARDAGGGPGGG</sequence>
<evidence type="ECO:0000256" key="1">
    <source>
        <dbReference type="ARBA" id="ARBA00007816"/>
    </source>
</evidence>
<dbReference type="PANTHER" id="PTHR42957">
    <property type="entry name" value="HELICASE MJ1565-RELATED"/>
    <property type="match status" value="1"/>
</dbReference>
<comment type="catalytic activity">
    <reaction evidence="2">
        <text>Couples ATP hydrolysis with the unwinding of duplex DNA by translocating in the 3'-5' direction.</text>
        <dbReference type="EC" id="5.6.2.4"/>
    </reaction>
</comment>
<feature type="region of interest" description="Disordered" evidence="5">
    <location>
        <begin position="1"/>
        <end position="32"/>
    </location>
</feature>
<evidence type="ECO:0000313" key="7">
    <source>
        <dbReference type="EMBL" id="GAA0666250.1"/>
    </source>
</evidence>
<dbReference type="GO" id="GO:0043138">
    <property type="term" value="F:3'-5' DNA helicase activity"/>
    <property type="evidence" value="ECO:0007669"/>
    <property type="project" value="UniProtKB-EC"/>
</dbReference>
<keyword evidence="7" id="KW-0547">Nucleotide-binding</keyword>
<dbReference type="RefSeq" id="WP_343772724.1">
    <property type="nucleotide sequence ID" value="NZ_BAAADV010000001.1"/>
</dbReference>
<dbReference type="Proteomes" id="UP001500420">
    <property type="component" value="Unassembled WGS sequence"/>
</dbReference>
<dbReference type="GO" id="GO:0005524">
    <property type="term" value="F:ATP binding"/>
    <property type="evidence" value="ECO:0007669"/>
    <property type="project" value="UniProtKB-KW"/>
</dbReference>
<dbReference type="SUPFAM" id="SSF52540">
    <property type="entry name" value="P-loop containing nucleoside triphosphate hydrolases"/>
    <property type="match status" value="1"/>
</dbReference>
<organism evidence="7 8">
    <name type="scientific">Natronoarchaeum mannanilyticum</name>
    <dbReference type="NCBI Taxonomy" id="926360"/>
    <lineage>
        <taxon>Archaea</taxon>
        <taxon>Methanobacteriati</taxon>
        <taxon>Methanobacteriota</taxon>
        <taxon>Stenosarchaea group</taxon>
        <taxon>Halobacteria</taxon>
        <taxon>Halobacteriales</taxon>
        <taxon>Natronoarchaeaceae</taxon>
    </lineage>
</organism>
<name>A0AAV3T6F5_9EURY</name>
<dbReference type="GO" id="GO:0043139">
    <property type="term" value="F:5'-3' DNA helicase activity"/>
    <property type="evidence" value="ECO:0007669"/>
    <property type="project" value="UniProtKB-EC"/>
</dbReference>
<dbReference type="InterPro" id="IPR027417">
    <property type="entry name" value="P-loop_NTPase"/>
</dbReference>
<dbReference type="Gene3D" id="3.40.50.300">
    <property type="entry name" value="P-loop containing nucleotide triphosphate hydrolases"/>
    <property type="match status" value="2"/>
</dbReference>
<reference evidence="7 8" key="1">
    <citation type="journal article" date="2019" name="Int. J. Syst. Evol. Microbiol.">
        <title>The Global Catalogue of Microorganisms (GCM) 10K type strain sequencing project: providing services to taxonomists for standard genome sequencing and annotation.</title>
        <authorList>
            <consortium name="The Broad Institute Genomics Platform"/>
            <consortium name="The Broad Institute Genome Sequencing Center for Infectious Disease"/>
            <person name="Wu L."/>
            <person name="Ma J."/>
        </authorList>
    </citation>
    <scope>NUCLEOTIDE SEQUENCE [LARGE SCALE GENOMIC DNA]</scope>
    <source>
        <strain evidence="7 8">JCM 16328</strain>
    </source>
</reference>
<evidence type="ECO:0000256" key="5">
    <source>
        <dbReference type="SAM" id="MobiDB-lite"/>
    </source>
</evidence>
<feature type="domain" description="Helicase HerA central" evidence="6">
    <location>
        <begin position="51"/>
        <end position="141"/>
    </location>
</feature>
<dbReference type="PANTHER" id="PTHR42957:SF1">
    <property type="entry name" value="HELICASE MJ1565-RELATED"/>
    <property type="match status" value="1"/>
</dbReference>
<comment type="similarity">
    <text evidence="1">Belongs to the HerA family.</text>
</comment>
<keyword evidence="8" id="KW-1185">Reference proteome</keyword>
<keyword evidence="7" id="KW-0067">ATP-binding</keyword>
<dbReference type="InterPro" id="IPR002789">
    <property type="entry name" value="HerA_central"/>
</dbReference>
<protein>
    <submittedName>
        <fullName evidence="7">ATP-binding protein</fullName>
    </submittedName>
</protein>
<feature type="compositionally biased region" description="Basic and acidic residues" evidence="5">
    <location>
        <begin position="353"/>
        <end position="368"/>
    </location>
</feature>
<evidence type="ECO:0000256" key="3">
    <source>
        <dbReference type="ARBA" id="ARBA00048954"/>
    </source>
</evidence>
<dbReference type="Pfam" id="PF01935">
    <property type="entry name" value="DUF87"/>
    <property type="match status" value="1"/>
</dbReference>
<dbReference type="EMBL" id="BAAADV010000001">
    <property type="protein sequence ID" value="GAA0666250.1"/>
    <property type="molecule type" value="Genomic_DNA"/>
</dbReference>
<dbReference type="AlphaFoldDB" id="A0AAV3T6F5"/>
<evidence type="ECO:0000259" key="6">
    <source>
        <dbReference type="Pfam" id="PF01935"/>
    </source>
</evidence>
<feature type="region of interest" description="Disordered" evidence="5">
    <location>
        <begin position="352"/>
        <end position="376"/>
    </location>
</feature>
<proteinExistence type="inferred from homology"/>
<accession>A0AAV3T6F5</accession>
<evidence type="ECO:0000256" key="2">
    <source>
        <dbReference type="ARBA" id="ARBA00034617"/>
    </source>
</evidence>
<dbReference type="InterPro" id="IPR008571">
    <property type="entry name" value="HerA-like"/>
</dbReference>
<comment type="catalytic activity">
    <reaction evidence="4">
        <text>ATP + H2O = ADP + phosphate + H(+)</text>
        <dbReference type="Rhea" id="RHEA:13065"/>
        <dbReference type="ChEBI" id="CHEBI:15377"/>
        <dbReference type="ChEBI" id="CHEBI:15378"/>
        <dbReference type="ChEBI" id="CHEBI:30616"/>
        <dbReference type="ChEBI" id="CHEBI:43474"/>
        <dbReference type="ChEBI" id="CHEBI:456216"/>
        <dbReference type="EC" id="5.6.2.4"/>
    </reaction>
</comment>
<gene>
    <name evidence="7" type="ORF">GCM10009020_09320</name>
</gene>
<comment type="catalytic activity">
    <reaction evidence="3">
        <text>ATP + H2O = ADP + phosphate + H(+)</text>
        <dbReference type="Rhea" id="RHEA:13065"/>
        <dbReference type="ChEBI" id="CHEBI:15377"/>
        <dbReference type="ChEBI" id="CHEBI:15378"/>
        <dbReference type="ChEBI" id="CHEBI:30616"/>
        <dbReference type="ChEBI" id="CHEBI:43474"/>
        <dbReference type="ChEBI" id="CHEBI:456216"/>
        <dbReference type="EC" id="5.6.2.3"/>
    </reaction>
</comment>
<evidence type="ECO:0000256" key="4">
    <source>
        <dbReference type="ARBA" id="ARBA00048988"/>
    </source>
</evidence>